<sequence length="91" mass="9763">MLVQATVSSISLPLPPSVTDNSKKPHTDTERGVVSSESPVFHGSPISTELVGGLGNCARYADVTETGGWWARNRGWLTRATAVDCRNQHVT</sequence>
<accession>A0A426X410</accession>
<dbReference type="AlphaFoldDB" id="A0A426X410"/>
<evidence type="ECO:0000313" key="2">
    <source>
        <dbReference type="EMBL" id="RRT34223.1"/>
    </source>
</evidence>
<dbReference type="EMBL" id="AMZH03027253">
    <property type="protein sequence ID" value="RRT34223.1"/>
    <property type="molecule type" value="Genomic_DNA"/>
</dbReference>
<reference evidence="2 3" key="1">
    <citation type="journal article" date="2014" name="Agronomy (Basel)">
        <title>A Draft Genome Sequence for Ensete ventricosum, the Drought-Tolerant Tree Against Hunger.</title>
        <authorList>
            <person name="Harrison J."/>
            <person name="Moore K.A."/>
            <person name="Paszkiewicz K."/>
            <person name="Jones T."/>
            <person name="Grant M."/>
            <person name="Ambacheew D."/>
            <person name="Muzemil S."/>
            <person name="Studholme D.J."/>
        </authorList>
    </citation>
    <scope>NUCLEOTIDE SEQUENCE [LARGE SCALE GENOMIC DNA]</scope>
</reference>
<gene>
    <name evidence="2" type="ORF">B296_00058870</name>
</gene>
<feature type="region of interest" description="Disordered" evidence="1">
    <location>
        <begin position="1"/>
        <end position="40"/>
    </location>
</feature>
<dbReference type="Proteomes" id="UP000287651">
    <property type="component" value="Unassembled WGS sequence"/>
</dbReference>
<comment type="caution">
    <text evidence="2">The sequence shown here is derived from an EMBL/GenBank/DDBJ whole genome shotgun (WGS) entry which is preliminary data.</text>
</comment>
<evidence type="ECO:0000256" key="1">
    <source>
        <dbReference type="SAM" id="MobiDB-lite"/>
    </source>
</evidence>
<organism evidence="2 3">
    <name type="scientific">Ensete ventricosum</name>
    <name type="common">Abyssinian banana</name>
    <name type="synonym">Musa ensete</name>
    <dbReference type="NCBI Taxonomy" id="4639"/>
    <lineage>
        <taxon>Eukaryota</taxon>
        <taxon>Viridiplantae</taxon>
        <taxon>Streptophyta</taxon>
        <taxon>Embryophyta</taxon>
        <taxon>Tracheophyta</taxon>
        <taxon>Spermatophyta</taxon>
        <taxon>Magnoliopsida</taxon>
        <taxon>Liliopsida</taxon>
        <taxon>Zingiberales</taxon>
        <taxon>Musaceae</taxon>
        <taxon>Ensete</taxon>
    </lineage>
</organism>
<proteinExistence type="predicted"/>
<feature type="compositionally biased region" description="Basic and acidic residues" evidence="1">
    <location>
        <begin position="21"/>
        <end position="31"/>
    </location>
</feature>
<protein>
    <submittedName>
        <fullName evidence="2">Uncharacterized protein</fullName>
    </submittedName>
</protein>
<name>A0A426X410_ENSVE</name>
<evidence type="ECO:0000313" key="3">
    <source>
        <dbReference type="Proteomes" id="UP000287651"/>
    </source>
</evidence>